<evidence type="ECO:0000256" key="5">
    <source>
        <dbReference type="ARBA" id="ARBA00022737"/>
    </source>
</evidence>
<keyword evidence="7" id="KW-0472">Membrane</keyword>
<sequence>MLNQYYIEHIELSAYEIGPLFPKWIQAHKNLTSLGISNNKISNKIPVEFWNIWPSQLVYLNLSSNNISGKVPYLSSNFGLYSRIDLSSNNFYGPIPIVTPTLLLLNLSKNRFYGGIYLVCQIVSLSFLDLSHNSLTGQLSDCLWHLKELRVLNLGHNNFFGRLPTSIGNLVRLQVLNLYNNNFTGEFHLDLKNCTVLNFLNLGVNKFFGNVPVWIGENLTRLYGLSLRSNNFFRPIPLQLCHLVNLQILDLSMNNINGTIPSCLNNLTPIIPILVETNIRYPLGYTYDNVTTIDASFEYVDNAIIGWQGNEREFTNNLGLLVSISLLSNNLTGQIPSELVDLHELLALNLSKIALFGEIPRKIGEIKKLLILDLFRNHFSGVIPSNDFLKLLRRCHTITCLGEFHLAPNSSPLNLQGTLEMRNYVDFPLLKVVSEMKYHLLYPKVKVVRKTQTNFKDEFAPVQKNSWLRPGGGTGFAIGFCIACGTSFINRHGRHTSFPFVDFMKDWVYVKVVVSIRKLERVACTSLVVGNILGRDSGWYLCLPRFDSWSEHVVIP</sequence>
<evidence type="ECO:0000256" key="2">
    <source>
        <dbReference type="ARBA" id="ARBA00022614"/>
    </source>
</evidence>
<dbReference type="AlphaFoldDB" id="A0AA38TAE2"/>
<dbReference type="InterPro" id="IPR032675">
    <property type="entry name" value="LRR_dom_sf"/>
</dbReference>
<keyword evidence="2" id="KW-0433">Leucine-rich repeat</keyword>
<protein>
    <submittedName>
        <fullName evidence="9">Uncharacterized protein</fullName>
    </submittedName>
</protein>
<dbReference type="FunFam" id="3.80.10.10:FF:000383">
    <property type="entry name" value="Leucine-rich repeat receptor protein kinase EMS1"/>
    <property type="match status" value="1"/>
</dbReference>
<dbReference type="GO" id="GO:0016020">
    <property type="term" value="C:membrane"/>
    <property type="evidence" value="ECO:0007669"/>
    <property type="project" value="UniProtKB-SubCell"/>
</dbReference>
<evidence type="ECO:0000256" key="4">
    <source>
        <dbReference type="ARBA" id="ARBA00022729"/>
    </source>
</evidence>
<evidence type="ECO:0000313" key="9">
    <source>
        <dbReference type="EMBL" id="KAJ9553368.1"/>
    </source>
</evidence>
<evidence type="ECO:0000256" key="7">
    <source>
        <dbReference type="ARBA" id="ARBA00023136"/>
    </source>
</evidence>
<evidence type="ECO:0000256" key="3">
    <source>
        <dbReference type="ARBA" id="ARBA00022692"/>
    </source>
</evidence>
<keyword evidence="10" id="KW-1185">Reference proteome</keyword>
<dbReference type="InterPro" id="IPR001611">
    <property type="entry name" value="Leu-rich_rpt"/>
</dbReference>
<dbReference type="EMBL" id="JARYMX010000004">
    <property type="protein sequence ID" value="KAJ9553368.1"/>
    <property type="molecule type" value="Genomic_DNA"/>
</dbReference>
<dbReference type="Proteomes" id="UP001172457">
    <property type="component" value="Chromosome 4"/>
</dbReference>
<keyword evidence="4" id="KW-0732">Signal</keyword>
<evidence type="ECO:0000313" key="10">
    <source>
        <dbReference type="Proteomes" id="UP001172457"/>
    </source>
</evidence>
<dbReference type="PANTHER" id="PTHR48063">
    <property type="entry name" value="LRR RECEPTOR-LIKE KINASE"/>
    <property type="match status" value="1"/>
</dbReference>
<evidence type="ECO:0000256" key="8">
    <source>
        <dbReference type="ARBA" id="ARBA00023180"/>
    </source>
</evidence>
<dbReference type="InterPro" id="IPR046956">
    <property type="entry name" value="RLP23-like"/>
</dbReference>
<dbReference type="Gene3D" id="3.80.10.10">
    <property type="entry name" value="Ribonuclease Inhibitor"/>
    <property type="match status" value="1"/>
</dbReference>
<organism evidence="9 10">
    <name type="scientific">Centaurea solstitialis</name>
    <name type="common">yellow star-thistle</name>
    <dbReference type="NCBI Taxonomy" id="347529"/>
    <lineage>
        <taxon>Eukaryota</taxon>
        <taxon>Viridiplantae</taxon>
        <taxon>Streptophyta</taxon>
        <taxon>Embryophyta</taxon>
        <taxon>Tracheophyta</taxon>
        <taxon>Spermatophyta</taxon>
        <taxon>Magnoliopsida</taxon>
        <taxon>eudicotyledons</taxon>
        <taxon>Gunneridae</taxon>
        <taxon>Pentapetalae</taxon>
        <taxon>asterids</taxon>
        <taxon>campanulids</taxon>
        <taxon>Asterales</taxon>
        <taxon>Asteraceae</taxon>
        <taxon>Carduoideae</taxon>
        <taxon>Cardueae</taxon>
        <taxon>Centaureinae</taxon>
        <taxon>Centaurea</taxon>
    </lineage>
</organism>
<dbReference type="PRINTS" id="PR00019">
    <property type="entry name" value="LEURICHRPT"/>
</dbReference>
<reference evidence="9" key="1">
    <citation type="submission" date="2023-03" db="EMBL/GenBank/DDBJ databases">
        <title>Chromosome-scale reference genome and RAD-based genetic map of yellow starthistle (Centaurea solstitialis) reveal putative structural variation and QTLs associated with invader traits.</title>
        <authorList>
            <person name="Reatini B."/>
            <person name="Cang F.A."/>
            <person name="Jiang Q."/>
            <person name="Mckibben M.T.W."/>
            <person name="Barker M.S."/>
            <person name="Rieseberg L.H."/>
            <person name="Dlugosch K.M."/>
        </authorList>
    </citation>
    <scope>NUCLEOTIDE SEQUENCE</scope>
    <source>
        <strain evidence="9">CAN-66</strain>
        <tissue evidence="9">Leaf</tissue>
    </source>
</reference>
<proteinExistence type="predicted"/>
<accession>A0AA38TAE2</accession>
<dbReference type="Pfam" id="PF00560">
    <property type="entry name" value="LRR_1"/>
    <property type="match status" value="6"/>
</dbReference>
<dbReference type="PANTHER" id="PTHR48063:SF103">
    <property type="entry name" value="LEUCINE-RICH RECEPTOR-LIKE KINASE FAMILY PROTEIN"/>
    <property type="match status" value="1"/>
</dbReference>
<keyword evidence="8" id="KW-0325">Glycoprotein</keyword>
<comment type="subcellular location">
    <subcellularLocation>
        <location evidence="1">Membrane</location>
        <topology evidence="1">Single-pass type I membrane protein</topology>
    </subcellularLocation>
</comment>
<gene>
    <name evidence="9" type="ORF">OSB04_017413</name>
</gene>
<keyword evidence="6" id="KW-1133">Transmembrane helix</keyword>
<name>A0AA38TAE2_9ASTR</name>
<dbReference type="SUPFAM" id="SSF52047">
    <property type="entry name" value="RNI-like"/>
    <property type="match status" value="2"/>
</dbReference>
<evidence type="ECO:0000256" key="6">
    <source>
        <dbReference type="ARBA" id="ARBA00022989"/>
    </source>
</evidence>
<comment type="caution">
    <text evidence="9">The sequence shown here is derived from an EMBL/GenBank/DDBJ whole genome shotgun (WGS) entry which is preliminary data.</text>
</comment>
<evidence type="ECO:0000256" key="1">
    <source>
        <dbReference type="ARBA" id="ARBA00004479"/>
    </source>
</evidence>
<keyword evidence="5" id="KW-0677">Repeat</keyword>
<keyword evidence="3" id="KW-0812">Transmembrane</keyword>